<dbReference type="EMBL" id="FNGS01000001">
    <property type="protein sequence ID" value="SDL30249.1"/>
    <property type="molecule type" value="Genomic_DNA"/>
</dbReference>
<evidence type="ECO:0000313" key="3">
    <source>
        <dbReference type="Proteomes" id="UP000198901"/>
    </source>
</evidence>
<accession>A0A1G9IYA6</accession>
<name>A0A1G9IYA6_9BACT</name>
<evidence type="ECO:0000313" key="2">
    <source>
        <dbReference type="EMBL" id="SDL30249.1"/>
    </source>
</evidence>
<feature type="chain" id="PRO_5011552254" evidence="1">
    <location>
        <begin position="22"/>
        <end position="251"/>
    </location>
</feature>
<dbReference type="STRING" id="563176.SAMN04488090_0674"/>
<dbReference type="OrthoDB" id="1409070at2"/>
<dbReference type="AlphaFoldDB" id="A0A1G9IYA6"/>
<dbReference type="Proteomes" id="UP000198901">
    <property type="component" value="Unassembled WGS sequence"/>
</dbReference>
<dbReference type="RefSeq" id="WP_093197665.1">
    <property type="nucleotide sequence ID" value="NZ_FNGS01000001.1"/>
</dbReference>
<gene>
    <name evidence="2" type="ORF">SAMN04488090_0674</name>
</gene>
<proteinExistence type="predicted"/>
<evidence type="ECO:0000256" key="1">
    <source>
        <dbReference type="SAM" id="SignalP"/>
    </source>
</evidence>
<protein>
    <submittedName>
        <fullName evidence="2">Uncharacterized protein</fullName>
    </submittedName>
</protein>
<keyword evidence="3" id="KW-1185">Reference proteome</keyword>
<keyword evidence="1" id="KW-0732">Signal</keyword>
<sequence>MKNRLFSRLVLAVTACAVAGAAVLTMSFRPAGLIEDLGISESQARSQIWDNFNRQSFYVTAFRSLKGIAGGSRASVAKAYCAYIRTYVESDDFRQRYEKYRLSMRPTGTPQTMPEETKKELRKIYTETIQQYRESLKTAPANLKGVYQKGLSDTQKLLTELDDPNPDLTRWKKEYPESANAPLKAYLEKFLSETKDIDFKAALKSAPGGKMKFVNPTYETRPSYWKMCFRAGPEATAAVRQYVTEWHATLR</sequence>
<feature type="signal peptide" evidence="1">
    <location>
        <begin position="1"/>
        <end position="21"/>
    </location>
</feature>
<organism evidence="2 3">
    <name type="scientific">Siphonobacter aquaeclarae</name>
    <dbReference type="NCBI Taxonomy" id="563176"/>
    <lineage>
        <taxon>Bacteria</taxon>
        <taxon>Pseudomonadati</taxon>
        <taxon>Bacteroidota</taxon>
        <taxon>Cytophagia</taxon>
        <taxon>Cytophagales</taxon>
        <taxon>Cytophagaceae</taxon>
        <taxon>Siphonobacter</taxon>
    </lineage>
</organism>
<reference evidence="2 3" key="1">
    <citation type="submission" date="2016-10" db="EMBL/GenBank/DDBJ databases">
        <authorList>
            <person name="de Groot N.N."/>
        </authorList>
    </citation>
    <scope>NUCLEOTIDE SEQUENCE [LARGE SCALE GENOMIC DNA]</scope>
    <source>
        <strain evidence="2 3">DSM 21668</strain>
    </source>
</reference>